<dbReference type="AlphaFoldDB" id="A0A370WZL5"/>
<comment type="caution">
    <text evidence="1">The sequence shown here is derived from an EMBL/GenBank/DDBJ whole genome shotgun (WGS) entry which is preliminary data.</text>
</comment>
<keyword evidence="2" id="KW-1185">Reference proteome</keyword>
<dbReference type="EMBL" id="QRBF01000007">
    <property type="protein sequence ID" value="RDS81461.1"/>
    <property type="molecule type" value="Genomic_DNA"/>
</dbReference>
<proteinExistence type="predicted"/>
<reference evidence="1 2" key="1">
    <citation type="submission" date="2018-07" db="EMBL/GenBank/DDBJ databases">
        <title>Dyella monticola sp. nov. and Dyella psychrodurans sp. nov. isolated from monsoon evergreen broad-leaved forest soil of Dinghu Mountain, China.</title>
        <authorList>
            <person name="Gao Z."/>
            <person name="Qiu L."/>
        </authorList>
    </citation>
    <scope>NUCLEOTIDE SEQUENCE [LARGE SCALE GENOMIC DNA]</scope>
    <source>
        <strain evidence="1 2">4MSK11</strain>
    </source>
</reference>
<accession>A0A370WZL5</accession>
<evidence type="ECO:0000313" key="1">
    <source>
        <dbReference type="EMBL" id="RDS81461.1"/>
    </source>
</evidence>
<dbReference type="RefSeq" id="WP_115479366.1">
    <property type="nucleotide sequence ID" value="NZ_QRBF01000007.1"/>
</dbReference>
<organism evidence="1 2">
    <name type="scientific">Dyella psychrodurans</name>
    <dbReference type="NCBI Taxonomy" id="1927960"/>
    <lineage>
        <taxon>Bacteria</taxon>
        <taxon>Pseudomonadati</taxon>
        <taxon>Pseudomonadota</taxon>
        <taxon>Gammaproteobacteria</taxon>
        <taxon>Lysobacterales</taxon>
        <taxon>Rhodanobacteraceae</taxon>
        <taxon>Dyella</taxon>
    </lineage>
</organism>
<gene>
    <name evidence="1" type="ORF">DWU99_17490</name>
</gene>
<dbReference type="Proteomes" id="UP000255334">
    <property type="component" value="Unassembled WGS sequence"/>
</dbReference>
<name>A0A370WZL5_9GAMM</name>
<evidence type="ECO:0000313" key="2">
    <source>
        <dbReference type="Proteomes" id="UP000255334"/>
    </source>
</evidence>
<protein>
    <submittedName>
        <fullName evidence="1">Uncharacterized protein</fullName>
    </submittedName>
</protein>
<sequence>MKDLVNRVLMAYRPLYLRGLLMDGQYRPPQPQKAPPAKGKKLIHLTPAFQPGRRRVLIATATAAAVGACAHPVLSANEEAPAEPMDESRVHRNK</sequence>